<evidence type="ECO:0000256" key="1">
    <source>
        <dbReference type="SAM" id="MobiDB-lite"/>
    </source>
</evidence>
<feature type="region of interest" description="Disordered" evidence="1">
    <location>
        <begin position="104"/>
        <end position="142"/>
    </location>
</feature>
<organism evidence="2">
    <name type="scientific">marine sediment metagenome</name>
    <dbReference type="NCBI Taxonomy" id="412755"/>
    <lineage>
        <taxon>unclassified sequences</taxon>
        <taxon>metagenomes</taxon>
        <taxon>ecological metagenomes</taxon>
    </lineage>
</organism>
<sequence length="142" mass="15453">GDFEKAGKKISKDTLVAIKKAIGILKAALARGDDTKKAIALLSDLLSEEEKKALKKSDAEKEKDEKIESLIKAAAAETKEELEKDLGEKVKSISDLAERLETLEKAKGTKKQIEGQDDDDGDGEVKKSDVPWPSFANIGQEE</sequence>
<evidence type="ECO:0000313" key="2">
    <source>
        <dbReference type="EMBL" id="GAH53334.1"/>
    </source>
</evidence>
<feature type="non-terminal residue" evidence="2">
    <location>
        <position position="1"/>
    </location>
</feature>
<dbReference type="AlphaFoldDB" id="X1HHM3"/>
<proteinExistence type="predicted"/>
<reference evidence="2" key="1">
    <citation type="journal article" date="2014" name="Front. Microbiol.">
        <title>High frequency of phylogenetically diverse reductive dehalogenase-homologous genes in deep subseafloor sedimentary metagenomes.</title>
        <authorList>
            <person name="Kawai M."/>
            <person name="Futagami T."/>
            <person name="Toyoda A."/>
            <person name="Takaki Y."/>
            <person name="Nishi S."/>
            <person name="Hori S."/>
            <person name="Arai W."/>
            <person name="Tsubouchi T."/>
            <person name="Morono Y."/>
            <person name="Uchiyama I."/>
            <person name="Ito T."/>
            <person name="Fujiyama A."/>
            <person name="Inagaki F."/>
            <person name="Takami H."/>
        </authorList>
    </citation>
    <scope>NUCLEOTIDE SEQUENCE</scope>
    <source>
        <strain evidence="2">Expedition CK06-06</strain>
    </source>
</reference>
<dbReference type="EMBL" id="BARU01019491">
    <property type="protein sequence ID" value="GAH53334.1"/>
    <property type="molecule type" value="Genomic_DNA"/>
</dbReference>
<gene>
    <name evidence="2" type="ORF">S03H2_32092</name>
</gene>
<accession>X1HHM3</accession>
<protein>
    <submittedName>
        <fullName evidence="2">Uncharacterized protein</fullName>
    </submittedName>
</protein>
<name>X1HHM3_9ZZZZ</name>
<comment type="caution">
    <text evidence="2">The sequence shown here is derived from an EMBL/GenBank/DDBJ whole genome shotgun (WGS) entry which is preliminary data.</text>
</comment>
<feature type="compositionally biased region" description="Basic and acidic residues" evidence="1">
    <location>
        <begin position="104"/>
        <end position="114"/>
    </location>
</feature>